<dbReference type="KEGG" id="aagg:ETAA8_58050"/>
<evidence type="ECO:0000256" key="2">
    <source>
        <dbReference type="SAM" id="Phobius"/>
    </source>
</evidence>
<keyword evidence="4" id="KW-1185">Reference proteome</keyword>
<feature type="transmembrane region" description="Helical" evidence="2">
    <location>
        <begin position="101"/>
        <end position="120"/>
    </location>
</feature>
<keyword evidence="2" id="KW-0472">Membrane</keyword>
<sequence>MATATRTQRRYDHRLRNLVRTTRDIHCAIQRGVPRSTARGWLTDSEVPVVTVEALNLDATQLQREVLRLRRRVQKMIALLRVFLVVWRMSGYSLSQTRLPSVSSLTICTVLTIVLCAKIFGTFGASSRHSDGYSPRSR</sequence>
<name>A0A517YKA2_9BACT</name>
<keyword evidence="2" id="KW-1133">Transmembrane helix</keyword>
<evidence type="ECO:0000256" key="1">
    <source>
        <dbReference type="SAM" id="Coils"/>
    </source>
</evidence>
<feature type="transmembrane region" description="Helical" evidence="2">
    <location>
        <begin position="78"/>
        <end position="95"/>
    </location>
</feature>
<dbReference type="AlphaFoldDB" id="A0A517YKA2"/>
<proteinExistence type="predicted"/>
<gene>
    <name evidence="3" type="ORF">ETAA8_58050</name>
</gene>
<feature type="coiled-coil region" evidence="1">
    <location>
        <begin position="52"/>
        <end position="79"/>
    </location>
</feature>
<dbReference type="EMBL" id="CP036274">
    <property type="protein sequence ID" value="QDU30658.1"/>
    <property type="molecule type" value="Genomic_DNA"/>
</dbReference>
<keyword evidence="1" id="KW-0175">Coiled coil</keyword>
<reference evidence="3 4" key="1">
    <citation type="submission" date="2019-02" db="EMBL/GenBank/DDBJ databases">
        <title>Deep-cultivation of Planctomycetes and their phenomic and genomic characterization uncovers novel biology.</title>
        <authorList>
            <person name="Wiegand S."/>
            <person name="Jogler M."/>
            <person name="Boedeker C."/>
            <person name="Pinto D."/>
            <person name="Vollmers J."/>
            <person name="Rivas-Marin E."/>
            <person name="Kohn T."/>
            <person name="Peeters S.H."/>
            <person name="Heuer A."/>
            <person name="Rast P."/>
            <person name="Oberbeckmann S."/>
            <person name="Bunk B."/>
            <person name="Jeske O."/>
            <person name="Meyerdierks A."/>
            <person name="Storesund J.E."/>
            <person name="Kallscheuer N."/>
            <person name="Luecker S."/>
            <person name="Lage O.M."/>
            <person name="Pohl T."/>
            <person name="Merkel B.J."/>
            <person name="Hornburger P."/>
            <person name="Mueller R.-W."/>
            <person name="Bruemmer F."/>
            <person name="Labrenz M."/>
            <person name="Spormann A.M."/>
            <person name="Op den Camp H."/>
            <person name="Overmann J."/>
            <person name="Amann R."/>
            <person name="Jetten M.S.M."/>
            <person name="Mascher T."/>
            <person name="Medema M.H."/>
            <person name="Devos D.P."/>
            <person name="Kaster A.-K."/>
            <person name="Ovreas L."/>
            <person name="Rohde M."/>
            <person name="Galperin M.Y."/>
            <person name="Jogler C."/>
        </authorList>
    </citation>
    <scope>NUCLEOTIDE SEQUENCE [LARGE SCALE GENOMIC DNA]</scope>
    <source>
        <strain evidence="3 4">ETA_A8</strain>
    </source>
</reference>
<keyword evidence="2" id="KW-0812">Transmembrane</keyword>
<organism evidence="3 4">
    <name type="scientific">Anatilimnocola aggregata</name>
    <dbReference type="NCBI Taxonomy" id="2528021"/>
    <lineage>
        <taxon>Bacteria</taxon>
        <taxon>Pseudomonadati</taxon>
        <taxon>Planctomycetota</taxon>
        <taxon>Planctomycetia</taxon>
        <taxon>Pirellulales</taxon>
        <taxon>Pirellulaceae</taxon>
        <taxon>Anatilimnocola</taxon>
    </lineage>
</organism>
<accession>A0A517YKA2</accession>
<evidence type="ECO:0000313" key="3">
    <source>
        <dbReference type="EMBL" id="QDU30658.1"/>
    </source>
</evidence>
<evidence type="ECO:0000313" key="4">
    <source>
        <dbReference type="Proteomes" id="UP000315017"/>
    </source>
</evidence>
<protein>
    <submittedName>
        <fullName evidence="3">Uncharacterized protein</fullName>
    </submittedName>
</protein>
<dbReference type="Proteomes" id="UP000315017">
    <property type="component" value="Chromosome"/>
</dbReference>